<accession>A0A5D3C3U0</accession>
<dbReference type="AlphaFoldDB" id="A0A5D3C3U0"/>
<dbReference type="Proteomes" id="UP000321393">
    <property type="component" value="Unassembled WGS sequence"/>
</dbReference>
<dbReference type="OrthoDB" id="7920740at2759"/>
<protein>
    <submittedName>
        <fullName evidence="2">Gag-proteinase polyprotein</fullName>
    </submittedName>
</protein>
<dbReference type="Pfam" id="PF14223">
    <property type="entry name" value="Retrotran_gag_2"/>
    <property type="match status" value="1"/>
</dbReference>
<evidence type="ECO:0000313" key="4">
    <source>
        <dbReference type="Proteomes" id="UP000321947"/>
    </source>
</evidence>
<gene>
    <name evidence="2" type="ORF">E5676_scaffold1317G00120</name>
    <name evidence="1" type="ORF">E6C27_scaffold466G00820</name>
</gene>
<evidence type="ECO:0000313" key="1">
    <source>
        <dbReference type="EMBL" id="KAA0047108.1"/>
    </source>
</evidence>
<dbReference type="EMBL" id="SSTE01013512">
    <property type="protein sequence ID" value="KAA0047108.1"/>
    <property type="molecule type" value="Genomic_DNA"/>
</dbReference>
<reference evidence="3 4" key="1">
    <citation type="submission" date="2019-08" db="EMBL/GenBank/DDBJ databases">
        <title>Draft genome sequences of two oriental melons (Cucumis melo L. var makuwa).</title>
        <authorList>
            <person name="Kwon S.-Y."/>
        </authorList>
    </citation>
    <scope>NUCLEOTIDE SEQUENCE [LARGE SCALE GENOMIC DNA]</scope>
    <source>
        <strain evidence="4">cv. Chang Bougi</strain>
        <strain evidence="3">cv. SW 3</strain>
        <tissue evidence="2">Leaf</tissue>
    </source>
</reference>
<name>A0A5D3C3U0_CUCMM</name>
<comment type="caution">
    <text evidence="2">The sequence shown here is derived from an EMBL/GenBank/DDBJ whole genome shotgun (WGS) entry which is preliminary data.</text>
</comment>
<sequence>MEKNYSYWKPRMIFFIKTLHGKAWRALVAGYESPMVTMDGVSVPKPEVDWTDAEEQASVGNARAINAIFNALKVTEDELVSKYNERVLEITNGSLLLGEKISESKIVRKVLCCLPRNFDMKVIAIEEVQDIATLKLELFGSLLTFEIAMSNRESKKCKGIAFKSVYEQETTVNEFDNEVNQDESIALLTKQFSKMAKKFKSMNTAGTTVKTGRHAGEYSTRKVNDFSYKRNSDHGKKKKDVGRSCRECEGFGHYQAEYPTYLRRQKNNYYAILSDEYTNDDEVDHGMNVFTACITEINSKDDS</sequence>
<evidence type="ECO:0000313" key="3">
    <source>
        <dbReference type="Proteomes" id="UP000321393"/>
    </source>
</evidence>
<proteinExistence type="predicted"/>
<dbReference type="Proteomes" id="UP000321947">
    <property type="component" value="Unassembled WGS sequence"/>
</dbReference>
<dbReference type="EMBL" id="SSTD01013989">
    <property type="protein sequence ID" value="TYK05049.1"/>
    <property type="molecule type" value="Genomic_DNA"/>
</dbReference>
<evidence type="ECO:0000313" key="2">
    <source>
        <dbReference type="EMBL" id="TYK05049.1"/>
    </source>
</evidence>
<organism evidence="2 4">
    <name type="scientific">Cucumis melo var. makuwa</name>
    <name type="common">Oriental melon</name>
    <dbReference type="NCBI Taxonomy" id="1194695"/>
    <lineage>
        <taxon>Eukaryota</taxon>
        <taxon>Viridiplantae</taxon>
        <taxon>Streptophyta</taxon>
        <taxon>Embryophyta</taxon>
        <taxon>Tracheophyta</taxon>
        <taxon>Spermatophyta</taxon>
        <taxon>Magnoliopsida</taxon>
        <taxon>eudicotyledons</taxon>
        <taxon>Gunneridae</taxon>
        <taxon>Pentapetalae</taxon>
        <taxon>rosids</taxon>
        <taxon>fabids</taxon>
        <taxon>Cucurbitales</taxon>
        <taxon>Cucurbitaceae</taxon>
        <taxon>Benincaseae</taxon>
        <taxon>Cucumis</taxon>
    </lineage>
</organism>